<evidence type="ECO:0000256" key="1">
    <source>
        <dbReference type="ARBA" id="ARBA00008045"/>
    </source>
</evidence>
<dbReference type="InterPro" id="IPR002777">
    <property type="entry name" value="PFD_beta-like"/>
</dbReference>
<dbReference type="PANTHER" id="PTHR20903">
    <property type="entry name" value="PREFOLDIN SUBUNIT 1-RELATED"/>
    <property type="match status" value="1"/>
</dbReference>
<dbReference type="Proteomes" id="UP001145742">
    <property type="component" value="Unassembled WGS sequence"/>
</dbReference>
<comment type="function">
    <text evidence="4">Binds specifically to cytosolic chaperonin (c-CPN) and transfers target proteins to it. Binds to nascent polypeptide chain and promotes folding in an environment in which there are many competing pathways for nonnative proteins.</text>
</comment>
<feature type="coiled-coil region" evidence="6">
    <location>
        <begin position="50"/>
        <end position="84"/>
    </location>
</feature>
<keyword evidence="3" id="KW-0143">Chaperone</keyword>
<keyword evidence="6" id="KW-0175">Coiled coil</keyword>
<keyword evidence="8" id="KW-1185">Reference proteome</keyword>
<accession>A0ABQ9DJJ2</accession>
<proteinExistence type="inferred from homology"/>
<evidence type="ECO:0000256" key="5">
    <source>
        <dbReference type="ARBA" id="ARBA00039325"/>
    </source>
</evidence>
<organism evidence="7 8">
    <name type="scientific">Willisornis vidua</name>
    <name type="common">Xingu scale-backed antbird</name>
    <dbReference type="NCBI Taxonomy" id="1566151"/>
    <lineage>
        <taxon>Eukaryota</taxon>
        <taxon>Metazoa</taxon>
        <taxon>Chordata</taxon>
        <taxon>Craniata</taxon>
        <taxon>Vertebrata</taxon>
        <taxon>Euteleostomi</taxon>
        <taxon>Archelosauria</taxon>
        <taxon>Archosauria</taxon>
        <taxon>Dinosauria</taxon>
        <taxon>Saurischia</taxon>
        <taxon>Theropoda</taxon>
        <taxon>Coelurosauria</taxon>
        <taxon>Aves</taxon>
        <taxon>Neognathae</taxon>
        <taxon>Neoaves</taxon>
        <taxon>Telluraves</taxon>
        <taxon>Australaves</taxon>
        <taxon>Passeriformes</taxon>
        <taxon>Thamnophilidae</taxon>
        <taxon>Willisornis</taxon>
    </lineage>
</organism>
<evidence type="ECO:0000256" key="6">
    <source>
        <dbReference type="SAM" id="Coils"/>
    </source>
</evidence>
<reference evidence="7" key="1">
    <citation type="submission" date="2019-10" db="EMBL/GenBank/DDBJ databases">
        <authorList>
            <person name="Soares A.E.R."/>
            <person name="Aleixo A."/>
            <person name="Schneider P."/>
            <person name="Miyaki C.Y."/>
            <person name="Schneider M.P."/>
            <person name="Mello C."/>
            <person name="Vasconcelos A.T.R."/>
        </authorList>
    </citation>
    <scope>NUCLEOTIDE SEQUENCE</scope>
    <source>
        <tissue evidence="7">Muscle</tissue>
    </source>
</reference>
<sequence length="163" mass="19285">MELLEQVQRRPHWTLMRALEHIPYEDRLGKLELFSLEKRRFILQPKGVIHNQLLEKQRIAEEKIKELEQKKSYLERSVKEAEDNIREMLMARRAQETWTGWRGVCVNLEKFNTAKCKAVYLGQGNPKHKHRLDTEWIESSPEEKDLGVLVDKKLSLPQLCVLG</sequence>
<protein>
    <recommendedName>
        <fullName evidence="5">Prefoldin subunit 1</fullName>
    </recommendedName>
</protein>
<gene>
    <name evidence="7" type="ORF">WISP_50791</name>
</gene>
<name>A0ABQ9DJJ2_9PASS</name>
<comment type="subunit">
    <text evidence="2">Heterohexamer of two PFD-alpha type and four PFD-beta type subunits.</text>
</comment>
<evidence type="ECO:0000313" key="8">
    <source>
        <dbReference type="Proteomes" id="UP001145742"/>
    </source>
</evidence>
<evidence type="ECO:0000313" key="7">
    <source>
        <dbReference type="EMBL" id="KAJ7419986.1"/>
    </source>
</evidence>
<dbReference type="Pfam" id="PF01920">
    <property type="entry name" value="Prefoldin_2"/>
    <property type="match status" value="1"/>
</dbReference>
<comment type="similarity">
    <text evidence="1">Belongs to the prefoldin subunit beta family.</text>
</comment>
<evidence type="ECO:0000256" key="2">
    <source>
        <dbReference type="ARBA" id="ARBA00011695"/>
    </source>
</evidence>
<evidence type="ECO:0000256" key="3">
    <source>
        <dbReference type="ARBA" id="ARBA00023186"/>
    </source>
</evidence>
<dbReference type="SUPFAM" id="SSF46579">
    <property type="entry name" value="Prefoldin"/>
    <property type="match status" value="1"/>
</dbReference>
<evidence type="ECO:0000256" key="4">
    <source>
        <dbReference type="ARBA" id="ARBA00024667"/>
    </source>
</evidence>
<dbReference type="EMBL" id="WHWB01033424">
    <property type="protein sequence ID" value="KAJ7419986.1"/>
    <property type="molecule type" value="Genomic_DNA"/>
</dbReference>
<dbReference type="PANTHER" id="PTHR20903:SF0">
    <property type="entry name" value="PREFOLDIN SUBUNIT 1"/>
    <property type="match status" value="1"/>
</dbReference>
<comment type="caution">
    <text evidence="7">The sequence shown here is derived from an EMBL/GenBank/DDBJ whole genome shotgun (WGS) entry which is preliminary data.</text>
</comment>